<name>A0A9W9Z6Z3_9CNID</name>
<protein>
    <submittedName>
        <fullName evidence="2">Uncharacterized protein</fullName>
    </submittedName>
</protein>
<organism evidence="2 3">
    <name type="scientific">Desmophyllum pertusum</name>
    <dbReference type="NCBI Taxonomy" id="174260"/>
    <lineage>
        <taxon>Eukaryota</taxon>
        <taxon>Metazoa</taxon>
        <taxon>Cnidaria</taxon>
        <taxon>Anthozoa</taxon>
        <taxon>Hexacorallia</taxon>
        <taxon>Scleractinia</taxon>
        <taxon>Caryophylliina</taxon>
        <taxon>Caryophylliidae</taxon>
        <taxon>Desmophyllum</taxon>
    </lineage>
</organism>
<keyword evidence="1" id="KW-0812">Transmembrane</keyword>
<feature type="transmembrane region" description="Helical" evidence="1">
    <location>
        <begin position="73"/>
        <end position="101"/>
    </location>
</feature>
<dbReference type="EMBL" id="MU826401">
    <property type="protein sequence ID" value="KAJ7376366.1"/>
    <property type="molecule type" value="Genomic_DNA"/>
</dbReference>
<evidence type="ECO:0000313" key="2">
    <source>
        <dbReference type="EMBL" id="KAJ7376366.1"/>
    </source>
</evidence>
<dbReference type="Proteomes" id="UP001163046">
    <property type="component" value="Unassembled WGS sequence"/>
</dbReference>
<dbReference type="PANTHER" id="PTHR38585:SF1">
    <property type="entry name" value="TRANSMEMBRANE PROTEIN"/>
    <property type="match status" value="1"/>
</dbReference>
<reference evidence="2" key="1">
    <citation type="submission" date="2023-01" db="EMBL/GenBank/DDBJ databases">
        <title>Genome assembly of the deep-sea coral Lophelia pertusa.</title>
        <authorList>
            <person name="Herrera S."/>
            <person name="Cordes E."/>
        </authorList>
    </citation>
    <scope>NUCLEOTIDE SEQUENCE</scope>
    <source>
        <strain evidence="2">USNM1676648</strain>
        <tissue evidence="2">Polyp</tissue>
    </source>
</reference>
<keyword evidence="1" id="KW-0472">Membrane</keyword>
<comment type="caution">
    <text evidence="2">The sequence shown here is derived from an EMBL/GenBank/DDBJ whole genome shotgun (WGS) entry which is preliminary data.</text>
</comment>
<evidence type="ECO:0000256" key="1">
    <source>
        <dbReference type="SAM" id="Phobius"/>
    </source>
</evidence>
<dbReference type="AlphaFoldDB" id="A0A9W9Z6Z3"/>
<sequence>MADEFVAKALQKAHNVGDKIWCRIISNEGKFTEVNLTDAALSSALGGVTFPLCLGALQTVFFRPLRITSNLRLIGCVCGSFSLLISGSTASLAFLSSILLLRENNDSSVDVLTDKLHLRVPDRCPVAISVCYKDTPLYGFASLVVFKLLGGKFRSVLPSSLIHPGAFARGYIPAKGQNYASVAVRQKLTLLGKKYGCHSCGKRWRTSFVGDHMPPNKLVRKGQRQWFYPQCTSCSSLQGAAVSSMSRLLRVKTHGSSLRLYHLWLPLPIPLALLRNYVSDKSDMQDSDIGSDIED</sequence>
<feature type="transmembrane region" description="Helical" evidence="1">
    <location>
        <begin position="39"/>
        <end position="61"/>
    </location>
</feature>
<gene>
    <name evidence="2" type="ORF">OS493_035111</name>
</gene>
<dbReference type="OrthoDB" id="70850at2759"/>
<accession>A0A9W9Z6Z3</accession>
<keyword evidence="3" id="KW-1185">Reference proteome</keyword>
<proteinExistence type="predicted"/>
<keyword evidence="1" id="KW-1133">Transmembrane helix</keyword>
<evidence type="ECO:0000313" key="3">
    <source>
        <dbReference type="Proteomes" id="UP001163046"/>
    </source>
</evidence>
<dbReference type="PANTHER" id="PTHR38585">
    <property type="entry name" value="TRANSMEMBRANE PROTEIN"/>
    <property type="match status" value="1"/>
</dbReference>